<dbReference type="AlphaFoldDB" id="A0A5B7SMZ7"/>
<organism evidence="2 3">
    <name type="scientific">Aggregatimonas sangjinii</name>
    <dbReference type="NCBI Taxonomy" id="2583587"/>
    <lineage>
        <taxon>Bacteria</taxon>
        <taxon>Pseudomonadati</taxon>
        <taxon>Bacteroidota</taxon>
        <taxon>Flavobacteriia</taxon>
        <taxon>Flavobacteriales</taxon>
        <taxon>Flavobacteriaceae</taxon>
        <taxon>Aggregatimonas</taxon>
    </lineage>
</organism>
<dbReference type="EMBL" id="CP040710">
    <property type="protein sequence ID" value="QCX00035.1"/>
    <property type="molecule type" value="Genomic_DNA"/>
</dbReference>
<evidence type="ECO:0008006" key="4">
    <source>
        <dbReference type="Google" id="ProtNLM"/>
    </source>
</evidence>
<feature type="chain" id="PRO_5022987008" description="Outer membrane protein beta-barrel domain-containing protein" evidence="1">
    <location>
        <begin position="23"/>
        <end position="183"/>
    </location>
</feature>
<sequence>MNLSIKYTIVLLLLGFSVVSSAQYSKTATLTGGIYGDGYGGEFTFNTMLNDRSFTQIALNGTYTNFKNGEVDVPYLSVTGSYSYFFTVLTLRSRRILQQSLSVGGGALVGYESVNNGQVELTNIVSVAGKSKFIFGGVVSLDYDIIISEYFSLVLKTSEAYHANSDFGKFTNYSGIGLRYYLE</sequence>
<protein>
    <recommendedName>
        <fullName evidence="4">Outer membrane protein beta-barrel domain-containing protein</fullName>
    </recommendedName>
</protein>
<evidence type="ECO:0000256" key="1">
    <source>
        <dbReference type="SAM" id="SignalP"/>
    </source>
</evidence>
<evidence type="ECO:0000313" key="3">
    <source>
        <dbReference type="Proteomes" id="UP000310017"/>
    </source>
</evidence>
<dbReference type="OrthoDB" id="1163933at2"/>
<name>A0A5B7SMZ7_9FLAO</name>
<keyword evidence="1" id="KW-0732">Signal</keyword>
<dbReference type="RefSeq" id="WP_138852382.1">
    <property type="nucleotide sequence ID" value="NZ_CP040710.1"/>
</dbReference>
<feature type="signal peptide" evidence="1">
    <location>
        <begin position="1"/>
        <end position="22"/>
    </location>
</feature>
<reference evidence="2 3" key="1">
    <citation type="submission" date="2019-05" db="EMBL/GenBank/DDBJ databases">
        <title>Genome sequencing of F202Z8.</title>
        <authorList>
            <person name="Kwon Y.M."/>
        </authorList>
    </citation>
    <scope>NUCLEOTIDE SEQUENCE [LARGE SCALE GENOMIC DNA]</scope>
    <source>
        <strain evidence="2 3">F202Z8</strain>
    </source>
</reference>
<dbReference type="Proteomes" id="UP000310017">
    <property type="component" value="Chromosome"/>
</dbReference>
<accession>A0A5B7SMZ7</accession>
<gene>
    <name evidence="2" type="ORF">FGM00_07945</name>
</gene>
<dbReference type="KEGG" id="asag:FGM00_07945"/>
<dbReference type="Pfam" id="PF10626">
    <property type="entry name" value="TraO"/>
    <property type="match status" value="1"/>
</dbReference>
<keyword evidence="3" id="KW-1185">Reference proteome</keyword>
<proteinExistence type="predicted"/>
<evidence type="ECO:0000313" key="2">
    <source>
        <dbReference type="EMBL" id="QCX00035.1"/>
    </source>
</evidence>
<dbReference type="InterPro" id="IPR018899">
    <property type="entry name" value="Conjug_transposon_Tra0"/>
</dbReference>